<name>A0A2T0FNP3_9ASCO</name>
<evidence type="ECO:0000256" key="5">
    <source>
        <dbReference type="SAM" id="MobiDB-lite"/>
    </source>
</evidence>
<feature type="binding site" evidence="4">
    <location>
        <position position="469"/>
    </location>
    <ligand>
        <name>Zn(2+)</name>
        <dbReference type="ChEBI" id="CHEBI:29105"/>
        <note>catalytic</note>
    </ligand>
</feature>
<sequence>MNDSIETRRIITWTPCSSCKLLLFWTALLWAISTVSAVSLRNTAELRYIAPVLSINHIDSPNGINLEVSIGSDDHISNLARRWYVQFDPNNAQALNEQYRPSLKSSSDSLALYTFLTRNTSQVELPQKTLKFKLTLAQQEDDWLQIEDENGVKDSTLSVLEGTAYRNVFKLKNNKEVSTYNPVGWARVVVSNSSSGTSFMGSWLVDDETNLGIPQTVYHLTTVEHLAATLSGTEKKQLLDRNWSADQAIVWREADVDNEGPLNSMEKFPVNDFRYLDELDQGHATMKFRRDDVSGNSPNGVSLYTTIGDTSGCPQKRMVSLTGIAVDCNFMRQFNSTQSIRSYLLDTVSQSSRFFEQGFNITLGLKHIVMPNSTDCPASDPQYPWNYQCVQNGSSINDRLNSFTDWRKTRSDDGIATWTLFTDCGQGSLVGIAWAGLVCQKGGTSVVTKTLLDPHVLAHELGHSFGAVHDCDSDTCSKLDDTTSNCCPGSSNACLPNGQYLMNPSAGSSQQSFSACTQGNVCTNIARRTINSTCLLANSGGINLISENVCGNGIVEEGEECDCGGVEGCKGNPCCDPLTCKYTAGSQCDDTNEQCCSGCKFAASDTVCRQSTGPCDFDQYCPGNSTSCPGPRLAENGKSCQLPDRNSTGLSCVAGHCTSRDLQCQLIMANRTVTVAGRPLNLQKACDSTSCQISCIDPNFTGNCFMLHQNYLDGTPCAGTGTCRNGQCIGGKSSFFDDAGGSGGWAWWKYIAVAIGAFAGVSFFLYILTMLTRGRSKRLRAYQASQPYYPPPPSMDPTYNTYPPPPPSMEPTYNIYAPPLPMYRSDDPPPPTYATREYDDRGASSSEVFYAPPERARGSKSRVRISQFP</sequence>
<proteinExistence type="predicted"/>
<organism evidence="10 11">
    <name type="scientific">Wickerhamiella sorbophila</name>
    <dbReference type="NCBI Taxonomy" id="45607"/>
    <lineage>
        <taxon>Eukaryota</taxon>
        <taxon>Fungi</taxon>
        <taxon>Dikarya</taxon>
        <taxon>Ascomycota</taxon>
        <taxon>Saccharomycotina</taxon>
        <taxon>Dipodascomycetes</taxon>
        <taxon>Dipodascales</taxon>
        <taxon>Trichomonascaceae</taxon>
        <taxon>Wickerhamiella</taxon>
    </lineage>
</organism>
<feature type="region of interest" description="Disordered" evidence="5">
    <location>
        <begin position="818"/>
        <end position="869"/>
    </location>
</feature>
<dbReference type="InterPro" id="IPR001762">
    <property type="entry name" value="Disintegrin_dom"/>
</dbReference>
<feature type="binding site" evidence="4">
    <location>
        <position position="463"/>
    </location>
    <ligand>
        <name>Zn(2+)</name>
        <dbReference type="ChEBI" id="CHEBI:29105"/>
        <note>catalytic</note>
    </ligand>
</feature>
<keyword evidence="11" id="KW-1185">Reference proteome</keyword>
<dbReference type="Gene3D" id="3.40.390.10">
    <property type="entry name" value="Collagenase (Catalytic Domain)"/>
    <property type="match status" value="1"/>
</dbReference>
<feature type="binding site" evidence="4">
    <location>
        <position position="459"/>
    </location>
    <ligand>
        <name>Zn(2+)</name>
        <dbReference type="ChEBI" id="CHEBI:29105"/>
        <note>catalytic</note>
    </ligand>
</feature>
<keyword evidence="6" id="KW-0472">Membrane</keyword>
<reference evidence="10 11" key="1">
    <citation type="submission" date="2017-04" db="EMBL/GenBank/DDBJ databases">
        <title>Genome sequencing of [Candida] sorbophila.</title>
        <authorList>
            <person name="Ahn J.O."/>
        </authorList>
    </citation>
    <scope>NUCLEOTIDE SEQUENCE [LARGE SCALE GENOMIC DNA]</scope>
    <source>
        <strain evidence="10 11">DS02</strain>
    </source>
</reference>
<dbReference type="GO" id="GO:0046872">
    <property type="term" value="F:metal ion binding"/>
    <property type="evidence" value="ECO:0007669"/>
    <property type="project" value="UniProtKB-KW"/>
</dbReference>
<feature type="signal peptide" evidence="7">
    <location>
        <begin position="1"/>
        <end position="37"/>
    </location>
</feature>
<dbReference type="Gene3D" id="4.10.70.10">
    <property type="entry name" value="Disintegrin domain"/>
    <property type="match status" value="1"/>
</dbReference>
<evidence type="ECO:0000256" key="3">
    <source>
        <dbReference type="ARBA" id="ARBA00074021"/>
    </source>
</evidence>
<evidence type="ECO:0000256" key="4">
    <source>
        <dbReference type="PROSITE-ProRule" id="PRU00276"/>
    </source>
</evidence>
<comment type="caution">
    <text evidence="10">The sequence shown here is derived from an EMBL/GenBank/DDBJ whole genome shotgun (WGS) entry which is preliminary data.</text>
</comment>
<dbReference type="SMART" id="SM00050">
    <property type="entry name" value="DISIN"/>
    <property type="match status" value="1"/>
</dbReference>
<dbReference type="PROSITE" id="PS50214">
    <property type="entry name" value="DISINTEGRIN_2"/>
    <property type="match status" value="1"/>
</dbReference>
<evidence type="ECO:0000256" key="2">
    <source>
        <dbReference type="ARBA" id="ARBA00056552"/>
    </source>
</evidence>
<dbReference type="Pfam" id="PF00200">
    <property type="entry name" value="Disintegrin"/>
    <property type="match status" value="1"/>
</dbReference>
<evidence type="ECO:0000313" key="11">
    <source>
        <dbReference type="Proteomes" id="UP000238350"/>
    </source>
</evidence>
<evidence type="ECO:0000259" key="8">
    <source>
        <dbReference type="PROSITE" id="PS50214"/>
    </source>
</evidence>
<evidence type="ECO:0000259" key="9">
    <source>
        <dbReference type="PROSITE" id="PS50215"/>
    </source>
</evidence>
<keyword evidence="4" id="KW-0862">Zinc</keyword>
<dbReference type="PANTHER" id="PTHR11905:SF159">
    <property type="entry name" value="ADAM METALLOPROTEASE"/>
    <property type="match status" value="1"/>
</dbReference>
<dbReference type="GO" id="GO:0006508">
    <property type="term" value="P:proteolysis"/>
    <property type="evidence" value="ECO:0007669"/>
    <property type="project" value="InterPro"/>
</dbReference>
<evidence type="ECO:0000313" key="10">
    <source>
        <dbReference type="EMBL" id="PRT56595.1"/>
    </source>
</evidence>
<evidence type="ECO:0000256" key="7">
    <source>
        <dbReference type="SAM" id="SignalP"/>
    </source>
</evidence>
<dbReference type="OrthoDB" id="5951731at2759"/>
<comment type="function">
    <text evidence="2">Probable zinc protease.</text>
</comment>
<dbReference type="PROSITE" id="PS50215">
    <property type="entry name" value="ADAM_MEPRO"/>
    <property type="match status" value="1"/>
</dbReference>
<keyword evidence="4" id="KW-0479">Metal-binding</keyword>
<evidence type="ECO:0000256" key="6">
    <source>
        <dbReference type="SAM" id="Phobius"/>
    </source>
</evidence>
<dbReference type="InterPro" id="IPR036436">
    <property type="entry name" value="Disintegrin_dom_sf"/>
</dbReference>
<protein>
    <recommendedName>
        <fullName evidence="3">Disintegrin and metalloproteinase domain-containing protein B</fullName>
    </recommendedName>
</protein>
<feature type="domain" description="Disintegrin" evidence="8">
    <location>
        <begin position="547"/>
        <end position="636"/>
    </location>
</feature>
<dbReference type="GeneID" id="36517963"/>
<comment type="caution">
    <text evidence="4">Lacks conserved residue(s) required for the propagation of feature annotation.</text>
</comment>
<dbReference type="InterPro" id="IPR024079">
    <property type="entry name" value="MetalloPept_cat_dom_sf"/>
</dbReference>
<keyword evidence="6" id="KW-0812">Transmembrane</keyword>
<gene>
    <name evidence="10" type="ORF">B9G98_04215</name>
</gene>
<feature type="chain" id="PRO_5015678641" description="Disintegrin and metalloproteinase domain-containing protein B" evidence="7">
    <location>
        <begin position="38"/>
        <end position="869"/>
    </location>
</feature>
<dbReference type="Proteomes" id="UP000238350">
    <property type="component" value="Unassembled WGS sequence"/>
</dbReference>
<dbReference type="AlphaFoldDB" id="A0A2T0FNP3"/>
<dbReference type="FunFam" id="4.10.70.10:FF:000003">
    <property type="entry name" value="Disintegrin and metalloproteinase domain-containing protein 17"/>
    <property type="match status" value="1"/>
</dbReference>
<dbReference type="PANTHER" id="PTHR11905">
    <property type="entry name" value="ADAM A DISINTEGRIN AND METALLOPROTEASE DOMAIN"/>
    <property type="match status" value="1"/>
</dbReference>
<dbReference type="InterPro" id="IPR001590">
    <property type="entry name" value="Peptidase_M12B"/>
</dbReference>
<keyword evidence="10" id="KW-0401">Integrin</keyword>
<dbReference type="GO" id="GO:0004222">
    <property type="term" value="F:metalloendopeptidase activity"/>
    <property type="evidence" value="ECO:0007669"/>
    <property type="project" value="InterPro"/>
</dbReference>
<accession>A0A2T0FNP3</accession>
<dbReference type="RefSeq" id="XP_024666540.1">
    <property type="nucleotide sequence ID" value="XM_024810772.1"/>
</dbReference>
<keyword evidence="7" id="KW-0732">Signal</keyword>
<dbReference type="SUPFAM" id="SSF57552">
    <property type="entry name" value="Blood coagulation inhibitor (disintegrin)"/>
    <property type="match status" value="1"/>
</dbReference>
<keyword evidence="1" id="KW-1015">Disulfide bond</keyword>
<feature type="active site" evidence="4">
    <location>
        <position position="460"/>
    </location>
</feature>
<feature type="domain" description="Peptidase M12B" evidence="9">
    <location>
        <begin position="317"/>
        <end position="521"/>
    </location>
</feature>
<dbReference type="GO" id="GO:0007229">
    <property type="term" value="P:integrin-mediated signaling pathway"/>
    <property type="evidence" value="ECO:0007669"/>
    <property type="project" value="UniProtKB-KW"/>
</dbReference>
<keyword evidence="6" id="KW-1133">Transmembrane helix</keyword>
<dbReference type="STRING" id="45607.A0A2T0FNP3"/>
<dbReference type="SUPFAM" id="SSF55486">
    <property type="entry name" value="Metalloproteases ('zincins'), catalytic domain"/>
    <property type="match status" value="1"/>
</dbReference>
<dbReference type="Pfam" id="PF13688">
    <property type="entry name" value="Reprolysin_5"/>
    <property type="match status" value="1"/>
</dbReference>
<dbReference type="EMBL" id="NDIQ01000022">
    <property type="protein sequence ID" value="PRT56595.1"/>
    <property type="molecule type" value="Genomic_DNA"/>
</dbReference>
<evidence type="ECO:0000256" key="1">
    <source>
        <dbReference type="ARBA" id="ARBA00023157"/>
    </source>
</evidence>
<feature type="transmembrane region" description="Helical" evidence="6">
    <location>
        <begin position="747"/>
        <end position="768"/>
    </location>
</feature>